<dbReference type="Gene3D" id="3.90.1520.10">
    <property type="entry name" value="H-NOX domain"/>
    <property type="match status" value="1"/>
</dbReference>
<keyword evidence="3" id="KW-1185">Reference proteome</keyword>
<dbReference type="InterPro" id="IPR011644">
    <property type="entry name" value="Heme_NO-bd"/>
</dbReference>
<feature type="domain" description="Heme NO-binding" evidence="1">
    <location>
        <begin position="3"/>
        <end position="165"/>
    </location>
</feature>
<reference evidence="2 3" key="1">
    <citation type="submission" date="2017-01" db="EMBL/GenBank/DDBJ databases">
        <title>Draft sequence of Acidihalobacter ferrooxidans strain DSM 14175 (strain V8).</title>
        <authorList>
            <person name="Khaleque H.N."/>
            <person name="Ramsay J.P."/>
            <person name="Murphy R.J.T."/>
            <person name="Kaksonen A.H."/>
            <person name="Boxall N.J."/>
            <person name="Watkin E.L.J."/>
        </authorList>
    </citation>
    <scope>NUCLEOTIDE SEQUENCE [LARGE SCALE GENOMIC DNA]</scope>
    <source>
        <strain evidence="2 3">V8</strain>
    </source>
</reference>
<dbReference type="InterPro" id="IPR038158">
    <property type="entry name" value="H-NOX_domain_sf"/>
</dbReference>
<dbReference type="Proteomes" id="UP000243807">
    <property type="component" value="Chromosome"/>
</dbReference>
<evidence type="ECO:0000313" key="2">
    <source>
        <dbReference type="EMBL" id="APZ44200.1"/>
    </source>
</evidence>
<dbReference type="SUPFAM" id="SSF111126">
    <property type="entry name" value="Ligand-binding domain in the NO signalling and Golgi transport"/>
    <property type="match status" value="1"/>
</dbReference>
<evidence type="ECO:0000313" key="3">
    <source>
        <dbReference type="Proteomes" id="UP000243807"/>
    </source>
</evidence>
<accession>A0A1P8UK42</accession>
<protein>
    <recommendedName>
        <fullName evidence="1">Heme NO-binding domain-containing protein</fullName>
    </recommendedName>
</protein>
<dbReference type="AlphaFoldDB" id="A0A1P8UK42"/>
<name>A0A1P8UK42_9GAMM</name>
<dbReference type="EMBL" id="CP019434">
    <property type="protein sequence ID" value="APZ44200.1"/>
    <property type="molecule type" value="Genomic_DNA"/>
</dbReference>
<evidence type="ECO:0000259" key="1">
    <source>
        <dbReference type="Pfam" id="PF07700"/>
    </source>
</evidence>
<dbReference type="STRING" id="1765967.BW247_14810"/>
<proteinExistence type="predicted"/>
<dbReference type="Pfam" id="PF07700">
    <property type="entry name" value="HNOB"/>
    <property type="match status" value="1"/>
</dbReference>
<dbReference type="InterPro" id="IPR024096">
    <property type="entry name" value="NO_sig/Golgi_transp_ligand-bd"/>
</dbReference>
<organism evidence="2 3">
    <name type="scientific">Acidihalobacter ferrooxydans</name>
    <dbReference type="NCBI Taxonomy" id="1765967"/>
    <lineage>
        <taxon>Bacteria</taxon>
        <taxon>Pseudomonadati</taxon>
        <taxon>Pseudomonadota</taxon>
        <taxon>Gammaproteobacteria</taxon>
        <taxon>Chromatiales</taxon>
        <taxon>Ectothiorhodospiraceae</taxon>
        <taxon>Acidihalobacter</taxon>
    </lineage>
</organism>
<dbReference type="RefSeq" id="WP_076837823.1">
    <property type="nucleotide sequence ID" value="NZ_CP019434.1"/>
</dbReference>
<sequence length="190" mass="21478">MIGLIQKLLLDMARERAGDDAVMEIKRRTGLPPDFNYRIDTDYDNTEAQRLLDNACAVLGISQDQAFEHYARHFLNAARHSFPTFFNLSPTARGLLARQPAIHNMLASGLRDTAKRDAVNDKFAISDLPGEPLEVRYRSPNAWCGLYFALTREVGEHYGENIDIDITQCRARGDNECVFRLHFTPKAPPA</sequence>
<dbReference type="GO" id="GO:0020037">
    <property type="term" value="F:heme binding"/>
    <property type="evidence" value="ECO:0007669"/>
    <property type="project" value="InterPro"/>
</dbReference>
<gene>
    <name evidence="2" type="ORF">BW247_14810</name>
</gene>
<dbReference type="KEGG" id="afy:BW247_14810"/>